<proteinExistence type="predicted"/>
<evidence type="ECO:0000313" key="2">
    <source>
        <dbReference type="EMBL" id="KAJ3175617.1"/>
    </source>
</evidence>
<accession>A0AAD5TG51</accession>
<dbReference type="Proteomes" id="UP001212152">
    <property type="component" value="Unassembled WGS sequence"/>
</dbReference>
<gene>
    <name evidence="2" type="ORF">HDU87_006115</name>
</gene>
<keyword evidence="3" id="KW-1185">Reference proteome</keyword>
<reference evidence="2" key="1">
    <citation type="submission" date="2020-05" db="EMBL/GenBank/DDBJ databases">
        <title>Phylogenomic resolution of chytrid fungi.</title>
        <authorList>
            <person name="Stajich J.E."/>
            <person name="Amses K."/>
            <person name="Simmons R."/>
            <person name="Seto K."/>
            <person name="Myers J."/>
            <person name="Bonds A."/>
            <person name="Quandt C.A."/>
            <person name="Barry K."/>
            <person name="Liu P."/>
            <person name="Grigoriev I."/>
            <person name="Longcore J.E."/>
            <person name="James T.Y."/>
        </authorList>
    </citation>
    <scope>NUCLEOTIDE SEQUENCE</scope>
    <source>
        <strain evidence="2">JEL0379</strain>
    </source>
</reference>
<feature type="region of interest" description="Disordered" evidence="1">
    <location>
        <begin position="40"/>
        <end position="63"/>
    </location>
</feature>
<evidence type="ECO:0000313" key="3">
    <source>
        <dbReference type="Proteomes" id="UP001212152"/>
    </source>
</evidence>
<dbReference type="AlphaFoldDB" id="A0AAD5TG51"/>
<sequence>MFDLAIVQMLYAGVRHRSFEADSPAYGFVFGSVIRMLAESRARRGPRKAATSPARPARIAERETLPEDQISSALLNIALPRSTR</sequence>
<comment type="caution">
    <text evidence="2">The sequence shown here is derived from an EMBL/GenBank/DDBJ whole genome shotgun (WGS) entry which is preliminary data.</text>
</comment>
<name>A0AAD5TG51_9FUNG</name>
<dbReference type="EMBL" id="JADGJQ010000050">
    <property type="protein sequence ID" value="KAJ3175617.1"/>
    <property type="molecule type" value="Genomic_DNA"/>
</dbReference>
<organism evidence="2 3">
    <name type="scientific">Geranomyces variabilis</name>
    <dbReference type="NCBI Taxonomy" id="109894"/>
    <lineage>
        <taxon>Eukaryota</taxon>
        <taxon>Fungi</taxon>
        <taxon>Fungi incertae sedis</taxon>
        <taxon>Chytridiomycota</taxon>
        <taxon>Chytridiomycota incertae sedis</taxon>
        <taxon>Chytridiomycetes</taxon>
        <taxon>Spizellomycetales</taxon>
        <taxon>Powellomycetaceae</taxon>
        <taxon>Geranomyces</taxon>
    </lineage>
</organism>
<evidence type="ECO:0000256" key="1">
    <source>
        <dbReference type="SAM" id="MobiDB-lite"/>
    </source>
</evidence>
<protein>
    <submittedName>
        <fullName evidence="2">Uncharacterized protein</fullName>
    </submittedName>
</protein>